<keyword evidence="1" id="KW-1133">Transmembrane helix</keyword>
<reference evidence="2 3" key="1">
    <citation type="submission" date="2020-04" db="EMBL/GenBank/DDBJ databases">
        <title>Ralstonia insidiosa genome sequencing and assembly.</title>
        <authorList>
            <person name="Martins R.C.R."/>
            <person name="Perdigao-Neto L.V."/>
            <person name="Levin A.S.S."/>
            <person name="Costa S.F."/>
        </authorList>
    </citation>
    <scope>NUCLEOTIDE SEQUENCE [LARGE SCALE GENOMIC DNA]</scope>
    <source>
        <strain evidence="2 3">5047</strain>
    </source>
</reference>
<dbReference type="EMBL" id="JABBZM010000029">
    <property type="protein sequence ID" value="NMV41090.1"/>
    <property type="molecule type" value="Genomic_DNA"/>
</dbReference>
<keyword evidence="1" id="KW-0812">Transmembrane</keyword>
<dbReference type="Proteomes" id="UP000575469">
    <property type="component" value="Unassembled WGS sequence"/>
</dbReference>
<organism evidence="2 3">
    <name type="scientific">Ralstonia insidiosa</name>
    <dbReference type="NCBI Taxonomy" id="190721"/>
    <lineage>
        <taxon>Bacteria</taxon>
        <taxon>Pseudomonadati</taxon>
        <taxon>Pseudomonadota</taxon>
        <taxon>Betaproteobacteria</taxon>
        <taxon>Burkholderiales</taxon>
        <taxon>Burkholderiaceae</taxon>
        <taxon>Ralstonia</taxon>
    </lineage>
</organism>
<sequence length="96" mass="10292">MRAAQPSRRLSALAIPALMAAGLLSLLWLIAFQLGYTPAIASEREFIADIKTSPFASHPAVQRALLRVESAPYVSRADFQAVEVAFGIAAKASLHD</sequence>
<gene>
    <name evidence="2" type="ORF">HGR00_24550</name>
</gene>
<comment type="caution">
    <text evidence="2">The sequence shown here is derived from an EMBL/GenBank/DDBJ whole genome shotgun (WGS) entry which is preliminary data.</text>
</comment>
<evidence type="ECO:0000256" key="1">
    <source>
        <dbReference type="SAM" id="Phobius"/>
    </source>
</evidence>
<protein>
    <submittedName>
        <fullName evidence="2">Uncharacterized protein</fullName>
    </submittedName>
</protein>
<proteinExistence type="predicted"/>
<dbReference type="AlphaFoldDB" id="A0A848P5W6"/>
<evidence type="ECO:0000313" key="3">
    <source>
        <dbReference type="Proteomes" id="UP000575469"/>
    </source>
</evidence>
<evidence type="ECO:0000313" key="2">
    <source>
        <dbReference type="EMBL" id="NMV41090.1"/>
    </source>
</evidence>
<keyword evidence="1" id="KW-0472">Membrane</keyword>
<name>A0A848P5W6_9RALS</name>
<accession>A0A848P5W6</accession>
<feature type="transmembrane region" description="Helical" evidence="1">
    <location>
        <begin position="12"/>
        <end position="36"/>
    </location>
</feature>
<dbReference type="RefSeq" id="WP_169341454.1">
    <property type="nucleotide sequence ID" value="NZ_JABBZM010000029.1"/>
</dbReference>